<evidence type="ECO:0000313" key="6">
    <source>
        <dbReference type="EMBL" id="PHN02150.1"/>
    </source>
</evidence>
<feature type="transmembrane region" description="Helical" evidence="4">
    <location>
        <begin position="220"/>
        <end position="238"/>
    </location>
</feature>
<evidence type="ECO:0000313" key="7">
    <source>
        <dbReference type="Proteomes" id="UP000223913"/>
    </source>
</evidence>
<keyword evidence="4" id="KW-0812">Transmembrane</keyword>
<dbReference type="GO" id="GO:0003700">
    <property type="term" value="F:DNA-binding transcription factor activity"/>
    <property type="evidence" value="ECO:0007669"/>
    <property type="project" value="InterPro"/>
</dbReference>
<protein>
    <submittedName>
        <fullName evidence="6">AraC family transcriptional regulator</fullName>
    </submittedName>
</protein>
<dbReference type="PRINTS" id="PR00032">
    <property type="entry name" value="HTHARAC"/>
</dbReference>
<dbReference type="PROSITE" id="PS01124">
    <property type="entry name" value="HTH_ARAC_FAMILY_2"/>
    <property type="match status" value="1"/>
</dbReference>
<gene>
    <name evidence="6" type="ORF">CRP01_33720</name>
</gene>
<comment type="caution">
    <text evidence="6">The sequence shown here is derived from an EMBL/GenBank/DDBJ whole genome shotgun (WGS) entry which is preliminary data.</text>
</comment>
<dbReference type="SMART" id="SM00342">
    <property type="entry name" value="HTH_ARAC"/>
    <property type="match status" value="1"/>
</dbReference>
<accession>A0A2D0N139</accession>
<keyword evidence="1" id="KW-0805">Transcription regulation</keyword>
<keyword evidence="7" id="KW-1185">Reference proteome</keyword>
<feature type="transmembrane region" description="Helical" evidence="4">
    <location>
        <begin position="112"/>
        <end position="134"/>
    </location>
</feature>
<feature type="transmembrane region" description="Helical" evidence="4">
    <location>
        <begin position="6"/>
        <end position="27"/>
    </location>
</feature>
<feature type="transmembrane region" description="Helical" evidence="4">
    <location>
        <begin position="39"/>
        <end position="60"/>
    </location>
</feature>
<keyword evidence="3" id="KW-0804">Transcription</keyword>
<proteinExistence type="predicted"/>
<evidence type="ECO:0000259" key="5">
    <source>
        <dbReference type="PROSITE" id="PS01124"/>
    </source>
</evidence>
<sequence>MKFGFGPYSSILLVFFFHLVVSGALILKLGLEHRLRSAQWLSLVLVLVALYISPFMLGYAGWYGMDGYRETLFYLPLQQILFIGPVFLFYLKTLLYPEYSPSKRDQLHFLPGSLYLLYSLVVFIFDVFLFDQVYFYQDGRDKDFDLWYQIAGFISMITYFLLSLRLYQRYRRQIFDQLSYAEEVAYNWVRNFLLIFLLILILRALFFIINPEWGEFGRKFWYYLSISIVGYFLAIRGYRQSILLSTSLGLRNLVPEVMPPAIATTDATTREASESEALSEDHVQLVRRIEQIMHRDHLYQNSTLTLSGLAEHLQTTSKNISQAINKGTGLNFNDYVNRFRIEAFLQEIEAGTHEQHTLLGIAISCGFNSKSTFNRAFKKQLGLSPNEYVRKHRQGGAKS</sequence>
<dbReference type="Proteomes" id="UP000223913">
    <property type="component" value="Unassembled WGS sequence"/>
</dbReference>
<evidence type="ECO:0000256" key="2">
    <source>
        <dbReference type="ARBA" id="ARBA00023125"/>
    </source>
</evidence>
<dbReference type="GO" id="GO:0043565">
    <property type="term" value="F:sequence-specific DNA binding"/>
    <property type="evidence" value="ECO:0007669"/>
    <property type="project" value="InterPro"/>
</dbReference>
<dbReference type="EMBL" id="PDUD01000044">
    <property type="protein sequence ID" value="PHN02150.1"/>
    <property type="molecule type" value="Genomic_DNA"/>
</dbReference>
<keyword evidence="4" id="KW-0472">Membrane</keyword>
<keyword evidence="4" id="KW-1133">Transmembrane helix</keyword>
<dbReference type="InterPro" id="IPR020449">
    <property type="entry name" value="Tscrpt_reg_AraC-type_HTH"/>
</dbReference>
<evidence type="ECO:0000256" key="3">
    <source>
        <dbReference type="ARBA" id="ARBA00023163"/>
    </source>
</evidence>
<dbReference type="PANTHER" id="PTHR43280">
    <property type="entry name" value="ARAC-FAMILY TRANSCRIPTIONAL REGULATOR"/>
    <property type="match status" value="1"/>
</dbReference>
<dbReference type="RefSeq" id="WP_099154490.1">
    <property type="nucleotide sequence ID" value="NZ_PDUD01000044.1"/>
</dbReference>
<evidence type="ECO:0000256" key="1">
    <source>
        <dbReference type="ARBA" id="ARBA00023015"/>
    </source>
</evidence>
<reference evidence="6 7" key="1">
    <citation type="submission" date="2017-10" db="EMBL/GenBank/DDBJ databases">
        <title>The draft genome sequence of Lewinella nigricans NBRC 102662.</title>
        <authorList>
            <person name="Wang K."/>
        </authorList>
    </citation>
    <scope>NUCLEOTIDE SEQUENCE [LARGE SCALE GENOMIC DNA]</scope>
    <source>
        <strain evidence="6 7">NBRC 102662</strain>
    </source>
</reference>
<dbReference type="InterPro" id="IPR018060">
    <property type="entry name" value="HTH_AraC"/>
</dbReference>
<feature type="transmembrane region" description="Helical" evidence="4">
    <location>
        <begin position="72"/>
        <end position="91"/>
    </location>
</feature>
<name>A0A2D0N139_FLAN2</name>
<evidence type="ECO:0000256" key="4">
    <source>
        <dbReference type="SAM" id="Phobius"/>
    </source>
</evidence>
<feature type="domain" description="HTH araC/xylS-type" evidence="5">
    <location>
        <begin position="287"/>
        <end position="391"/>
    </location>
</feature>
<organism evidence="6 7">
    <name type="scientific">Flavilitoribacter nigricans (strain ATCC 23147 / DSM 23189 / NBRC 102662 / NCIMB 1420 / SS-2)</name>
    <name type="common">Lewinella nigricans</name>
    <dbReference type="NCBI Taxonomy" id="1122177"/>
    <lineage>
        <taxon>Bacteria</taxon>
        <taxon>Pseudomonadati</taxon>
        <taxon>Bacteroidota</taxon>
        <taxon>Saprospiria</taxon>
        <taxon>Saprospirales</taxon>
        <taxon>Lewinellaceae</taxon>
        <taxon>Flavilitoribacter</taxon>
    </lineage>
</organism>
<dbReference type="PANTHER" id="PTHR43280:SF29">
    <property type="entry name" value="ARAC-FAMILY TRANSCRIPTIONAL REGULATOR"/>
    <property type="match status" value="1"/>
</dbReference>
<feature type="transmembrane region" description="Helical" evidence="4">
    <location>
        <begin position="146"/>
        <end position="167"/>
    </location>
</feature>
<keyword evidence="2" id="KW-0238">DNA-binding</keyword>
<dbReference type="Pfam" id="PF12833">
    <property type="entry name" value="HTH_18"/>
    <property type="match status" value="1"/>
</dbReference>
<dbReference type="OrthoDB" id="6283866at2"/>
<dbReference type="InterPro" id="IPR009057">
    <property type="entry name" value="Homeodomain-like_sf"/>
</dbReference>
<dbReference type="AlphaFoldDB" id="A0A2D0N139"/>
<dbReference type="SUPFAM" id="SSF46689">
    <property type="entry name" value="Homeodomain-like"/>
    <property type="match status" value="1"/>
</dbReference>
<feature type="transmembrane region" description="Helical" evidence="4">
    <location>
        <begin position="188"/>
        <end position="208"/>
    </location>
</feature>
<dbReference type="Gene3D" id="1.10.10.60">
    <property type="entry name" value="Homeodomain-like"/>
    <property type="match status" value="2"/>
</dbReference>